<protein>
    <submittedName>
        <fullName evidence="1">EOG090X07YB</fullName>
    </submittedName>
</protein>
<reference evidence="1" key="1">
    <citation type="submission" date="2021-04" db="EMBL/GenBank/DDBJ databases">
        <authorList>
            <person name="Cornetti L."/>
        </authorList>
    </citation>
    <scope>NUCLEOTIDE SEQUENCE</scope>
</reference>
<dbReference type="GO" id="GO:0005085">
    <property type="term" value="F:guanyl-nucleotide exchange factor activity"/>
    <property type="evidence" value="ECO:0007669"/>
    <property type="project" value="TreeGrafter"/>
</dbReference>
<dbReference type="GO" id="GO:0031085">
    <property type="term" value="C:BLOC-3 complex"/>
    <property type="evidence" value="ECO:0007669"/>
    <property type="project" value="TreeGrafter"/>
</dbReference>
<organism evidence="1">
    <name type="scientific">Lynceus sp. MCZ IZ 141354</name>
    <dbReference type="NCBI Taxonomy" id="1930659"/>
    <lineage>
        <taxon>Eukaryota</taxon>
        <taxon>Metazoa</taxon>
        <taxon>Ecdysozoa</taxon>
        <taxon>Arthropoda</taxon>
        <taxon>Crustacea</taxon>
        <taxon>Branchiopoda</taxon>
        <taxon>Diplostraca</taxon>
        <taxon>Laevicaudata</taxon>
        <taxon>Lynceidae</taxon>
        <taxon>Lynceus</taxon>
    </lineage>
</organism>
<proteinExistence type="predicted"/>
<accession>A0A9N6WT48</accession>
<dbReference type="PANTHER" id="PTHR12761:SF1">
    <property type="entry name" value="BLOC-3 COMPLEX MEMBER HPS1"/>
    <property type="match status" value="1"/>
</dbReference>
<gene>
    <name evidence="1" type="primary">EOG090X07YB</name>
</gene>
<dbReference type="EMBL" id="OC988944">
    <property type="protein sequence ID" value="CAG4645599.1"/>
    <property type="molecule type" value="Genomic_DNA"/>
</dbReference>
<evidence type="ECO:0000313" key="1">
    <source>
        <dbReference type="EMBL" id="CAG4645599.1"/>
    </source>
</evidence>
<dbReference type="AlphaFoldDB" id="A0A9N6WT48"/>
<dbReference type="PANTHER" id="PTHR12761">
    <property type="entry name" value="HERMANSKY-PUDLAK SYNDROME PROTEIN 1"/>
    <property type="match status" value="1"/>
</dbReference>
<dbReference type="InterPro" id="IPR026053">
    <property type="entry name" value="HPS1"/>
</dbReference>
<sequence length="542" mass="62209">MLALLLFSSKHELLFNYINQDFLENIHKFLPALSSSTKYAFKKDDNLSTRDTLIQLLSPLLTSQRVLIGEFGNSLNLVKCQNDINISFTKIFDEMIVGISNQKPQAELLSSVGAQLITHCCGPCVNMLNDESHNFKLVTHYIETWLQIRRTELTVCLEAINYTPPNTNQVLQYLHRCVGQLQHSHKEVHTVMFSGCNIVASYSSSSELKPKDLLMLAIYINSQRSLNTTIHSLVLEDGTPCSVYVINHSIFKIVVVLPVVDSEKYRLLFSCLKHMSLETIHTTIVNIMKGFKRGYWKDLGHALLKKFDQLDKENEFEIDTFISNTSNLFTSVFQGTLENTEMIDTKSLDHILSKLPEITLKNFGNNSVLQDFEGLIHFLVIDRNENVMWGSDTDFGFWKAIVGVGLSYLYKGHSHLQWHDSDMRYTHQLVFYSQAFNSFETYIFYLSDFYVQTGLLSGFVELKNTSGLKSGVLQYPGIIGNNFYSDLMKMGFDKRENTTLHCYQVFCAHLGSFPRHVVEQHTNKLVEKFRHLHQPSFLPLVW</sequence>
<name>A0A9N6WT48_9CRUS</name>